<dbReference type="Proteomes" id="UP000578449">
    <property type="component" value="Unassembled WGS sequence"/>
</dbReference>
<accession>A0A840NVW4</accession>
<feature type="domain" description="Bacterial bifunctional deaminase-reductase C-terminal" evidence="1">
    <location>
        <begin position="7"/>
        <end position="202"/>
    </location>
</feature>
<dbReference type="Pfam" id="PF01872">
    <property type="entry name" value="RibD_C"/>
    <property type="match status" value="1"/>
</dbReference>
<dbReference type="InterPro" id="IPR002734">
    <property type="entry name" value="RibDG_C"/>
</dbReference>
<organism evidence="2 3">
    <name type="scientific">Thermocatellispora tengchongensis</name>
    <dbReference type="NCBI Taxonomy" id="1073253"/>
    <lineage>
        <taxon>Bacteria</taxon>
        <taxon>Bacillati</taxon>
        <taxon>Actinomycetota</taxon>
        <taxon>Actinomycetes</taxon>
        <taxon>Streptosporangiales</taxon>
        <taxon>Streptosporangiaceae</taxon>
        <taxon>Thermocatellispora</taxon>
    </lineage>
</organism>
<dbReference type="GO" id="GO:0008703">
    <property type="term" value="F:5-amino-6-(5-phosphoribosylamino)uracil reductase activity"/>
    <property type="evidence" value="ECO:0007669"/>
    <property type="project" value="InterPro"/>
</dbReference>
<proteinExistence type="predicted"/>
<dbReference type="InterPro" id="IPR024072">
    <property type="entry name" value="DHFR-like_dom_sf"/>
</dbReference>
<evidence type="ECO:0000313" key="2">
    <source>
        <dbReference type="EMBL" id="MBB5132944.1"/>
    </source>
</evidence>
<dbReference type="AlphaFoldDB" id="A0A840NVW4"/>
<protein>
    <submittedName>
        <fullName evidence="2">2,5-diamino-6-(Ribosylamino)-4(3H)-pyrimidinone 5'-phosphate reductase</fullName>
        <ecNumber evidence="2">1.1.1.302</ecNumber>
    </submittedName>
</protein>
<dbReference type="InterPro" id="IPR050765">
    <property type="entry name" value="Riboflavin_Biosynth_HTPR"/>
</dbReference>
<keyword evidence="3" id="KW-1185">Reference proteome</keyword>
<keyword evidence="2" id="KW-0560">Oxidoreductase</keyword>
<gene>
    <name evidence="2" type="ORF">HNP84_002665</name>
</gene>
<dbReference type="PANTHER" id="PTHR38011">
    <property type="entry name" value="DIHYDROFOLATE REDUCTASE FAMILY PROTEIN (AFU_ORTHOLOGUE AFUA_8G06820)"/>
    <property type="match status" value="1"/>
</dbReference>
<evidence type="ECO:0000313" key="3">
    <source>
        <dbReference type="Proteomes" id="UP000578449"/>
    </source>
</evidence>
<reference evidence="2 3" key="1">
    <citation type="submission" date="2020-08" db="EMBL/GenBank/DDBJ databases">
        <title>Genomic Encyclopedia of Type Strains, Phase IV (KMG-IV): sequencing the most valuable type-strain genomes for metagenomic binning, comparative biology and taxonomic classification.</title>
        <authorList>
            <person name="Goeker M."/>
        </authorList>
    </citation>
    <scope>NUCLEOTIDE SEQUENCE [LARGE SCALE GENOMIC DNA]</scope>
    <source>
        <strain evidence="2 3">DSM 45615</strain>
    </source>
</reference>
<evidence type="ECO:0000259" key="1">
    <source>
        <dbReference type="Pfam" id="PF01872"/>
    </source>
</evidence>
<dbReference type="SUPFAM" id="SSF53597">
    <property type="entry name" value="Dihydrofolate reductase-like"/>
    <property type="match status" value="1"/>
</dbReference>
<sequence length="211" mass="21529">MDGGARPYVVAHVAVSLEGATTGFAPDAGRFYEPAATWNEDATLAGADTILAQEPTPAGASGPGPASGGPLLAVVDGRARVSAWAALRDAGHWSRVLALRAGSIPPRPASLAWVPELVAGGERVDLEAALRALAEREGARVVRVDSGGGLVGALLARGLVDEVSLLVHPVLAGPGGDRRWPGAAPPAAGLELLASRTFDGGLAWLRYRMAR</sequence>
<dbReference type="GO" id="GO:0009231">
    <property type="term" value="P:riboflavin biosynthetic process"/>
    <property type="evidence" value="ECO:0007669"/>
    <property type="project" value="InterPro"/>
</dbReference>
<dbReference type="EMBL" id="JACHGN010000005">
    <property type="protein sequence ID" value="MBB5132944.1"/>
    <property type="molecule type" value="Genomic_DNA"/>
</dbReference>
<dbReference type="Gene3D" id="3.40.430.10">
    <property type="entry name" value="Dihydrofolate Reductase, subunit A"/>
    <property type="match status" value="1"/>
</dbReference>
<dbReference type="RefSeq" id="WP_185049931.1">
    <property type="nucleotide sequence ID" value="NZ_BAABIX010000005.1"/>
</dbReference>
<name>A0A840NVW4_9ACTN</name>
<comment type="caution">
    <text evidence="2">The sequence shown here is derived from an EMBL/GenBank/DDBJ whole genome shotgun (WGS) entry which is preliminary data.</text>
</comment>
<dbReference type="EC" id="1.1.1.302" evidence="2"/>